<dbReference type="GeneID" id="9580924"/>
<comment type="caution">
    <text evidence="1">The sequence shown here is derived from an EMBL/GenBank/DDBJ whole genome shotgun (WGS) entry which is preliminary data.</text>
</comment>
<evidence type="ECO:0000313" key="2">
    <source>
        <dbReference type="Proteomes" id="UP000008383"/>
    </source>
</evidence>
<proteinExistence type="predicted"/>
<reference evidence="2" key="1">
    <citation type="journal article" date="2011" name="Genome Biol.">
        <title>Comparative and functional genomics provide insights into the pathogenicity of dermatophytic fungi.</title>
        <authorList>
            <person name="Burmester A."/>
            <person name="Shelest E."/>
            <person name="Gloeckner G."/>
            <person name="Heddergott C."/>
            <person name="Schindler S."/>
            <person name="Staib P."/>
            <person name="Heidel A."/>
            <person name="Felder M."/>
            <person name="Petzold A."/>
            <person name="Szafranski K."/>
            <person name="Feuermann M."/>
            <person name="Pedruzzi I."/>
            <person name="Priebe S."/>
            <person name="Groth M."/>
            <person name="Winkler R."/>
            <person name="Li W."/>
            <person name="Kniemeyer O."/>
            <person name="Schroeckh V."/>
            <person name="Hertweck C."/>
            <person name="Hube B."/>
            <person name="White T.C."/>
            <person name="Platzer M."/>
            <person name="Guthke R."/>
            <person name="Heitman J."/>
            <person name="Woestemeyer J."/>
            <person name="Zipfel P.F."/>
            <person name="Monod M."/>
            <person name="Brakhage A.A."/>
        </authorList>
    </citation>
    <scope>NUCLEOTIDE SEQUENCE [LARGE SCALE GENOMIC DNA]</scope>
    <source>
        <strain evidence="2">HKI 0517</strain>
    </source>
</reference>
<name>D4D8R1_TRIVH</name>
<evidence type="ECO:0000313" key="1">
    <source>
        <dbReference type="EMBL" id="EFE41754.1"/>
    </source>
</evidence>
<sequence length="92" mass="10524">MILYLFPPGVPRIFKDKKDDFFWQVFESGHGGLASFVILQYLRSTVQAGDMQSMCSVARKVFDFTGRCINSNVAKSGWKMDAHICFFLLILH</sequence>
<dbReference type="HOGENOM" id="CLU_2414895_0_0_1"/>
<dbReference type="KEGG" id="tve:TRV_03499"/>
<gene>
    <name evidence="1" type="ORF">TRV_03499</name>
</gene>
<dbReference type="EMBL" id="ACYE01000181">
    <property type="protein sequence ID" value="EFE41754.1"/>
    <property type="molecule type" value="Genomic_DNA"/>
</dbReference>
<dbReference type="AlphaFoldDB" id="D4D8R1"/>
<organism evidence="1 2">
    <name type="scientific">Trichophyton verrucosum (strain HKI 0517)</name>
    <dbReference type="NCBI Taxonomy" id="663202"/>
    <lineage>
        <taxon>Eukaryota</taxon>
        <taxon>Fungi</taxon>
        <taxon>Dikarya</taxon>
        <taxon>Ascomycota</taxon>
        <taxon>Pezizomycotina</taxon>
        <taxon>Eurotiomycetes</taxon>
        <taxon>Eurotiomycetidae</taxon>
        <taxon>Onygenales</taxon>
        <taxon>Arthrodermataceae</taxon>
        <taxon>Trichophyton</taxon>
    </lineage>
</organism>
<protein>
    <submittedName>
        <fullName evidence="1">Uncharacterized protein</fullName>
    </submittedName>
</protein>
<accession>D4D8R1</accession>
<keyword evidence="2" id="KW-1185">Reference proteome</keyword>
<dbReference type="RefSeq" id="XP_003022372.1">
    <property type="nucleotide sequence ID" value="XM_003022326.1"/>
</dbReference>
<dbReference type="Proteomes" id="UP000008383">
    <property type="component" value="Unassembled WGS sequence"/>
</dbReference>